<comment type="caution">
    <text evidence="13">The sequence shown here is derived from an EMBL/GenBank/DDBJ whole genome shotgun (WGS) entry which is preliminary data.</text>
</comment>
<dbReference type="InterPro" id="IPR037185">
    <property type="entry name" value="EmrE-like"/>
</dbReference>
<feature type="transmembrane region" description="Helical" evidence="11">
    <location>
        <begin position="99"/>
        <end position="116"/>
    </location>
</feature>
<dbReference type="RefSeq" id="WP_160367642.1">
    <property type="nucleotide sequence ID" value="NZ_WSQA01000002.1"/>
</dbReference>
<dbReference type="PANTHER" id="PTHR30561:SF9">
    <property type="entry name" value="4-AMINO-4-DEOXY-L-ARABINOSE-PHOSPHOUNDECAPRENOL FLIPPASE SUBUNIT ARNF-RELATED"/>
    <property type="match status" value="1"/>
</dbReference>
<dbReference type="OrthoDB" id="9097160at2"/>
<dbReference type="GO" id="GO:0022857">
    <property type="term" value="F:transmembrane transporter activity"/>
    <property type="evidence" value="ECO:0007669"/>
    <property type="project" value="InterPro"/>
</dbReference>
<keyword evidence="4" id="KW-0997">Cell inner membrane</keyword>
<evidence type="ECO:0000256" key="5">
    <source>
        <dbReference type="ARBA" id="ARBA00022556"/>
    </source>
</evidence>
<dbReference type="AlphaFoldDB" id="A0A6N8KU54"/>
<feature type="domain" description="EamA" evidence="12">
    <location>
        <begin position="39"/>
        <end position="115"/>
    </location>
</feature>
<feature type="transmembrane region" description="Helical" evidence="11">
    <location>
        <begin position="42"/>
        <end position="62"/>
    </location>
</feature>
<evidence type="ECO:0000256" key="8">
    <source>
        <dbReference type="ARBA" id="ARBA00022989"/>
    </source>
</evidence>
<evidence type="ECO:0000256" key="2">
    <source>
        <dbReference type="ARBA" id="ARBA00022475"/>
    </source>
</evidence>
<sequence length="117" mass="12985">MKSYYITILLSVSLGAVAQLFLKLSSKDMNSIVGIIPKYKSLLMVPYFWGGLICYGLSLLFWLDALSKMELSRAYPLVSLGYIASLLLGYFFLEESITLNKAIGILLIMSGVVFIAK</sequence>
<comment type="subcellular location">
    <subcellularLocation>
        <location evidence="1">Cell membrane</location>
        <topology evidence="1">Multi-pass membrane protein</topology>
    </subcellularLocation>
</comment>
<reference evidence="13 14" key="1">
    <citation type="submission" date="2019-12" db="EMBL/GenBank/DDBJ databases">
        <authorList>
            <person name="Dong K."/>
        </authorList>
    </citation>
    <scope>NUCLEOTIDE SEQUENCE [LARGE SCALE GENOMIC DNA]</scope>
    <source>
        <strain evidence="13 14">JCM 31225</strain>
    </source>
</reference>
<keyword evidence="2" id="KW-1003">Cell membrane</keyword>
<dbReference type="SUPFAM" id="SSF103481">
    <property type="entry name" value="Multidrug resistance efflux transporter EmrE"/>
    <property type="match status" value="1"/>
</dbReference>
<keyword evidence="9" id="KW-0443">Lipid metabolism</keyword>
<keyword evidence="3" id="KW-0444">Lipid biosynthesis</keyword>
<dbReference type="Proteomes" id="UP000435036">
    <property type="component" value="Unassembled WGS sequence"/>
</dbReference>
<keyword evidence="14" id="KW-1185">Reference proteome</keyword>
<feature type="transmembrane region" description="Helical" evidence="11">
    <location>
        <begin position="74"/>
        <end position="93"/>
    </location>
</feature>
<keyword evidence="7" id="KW-0448">Lipopolysaccharide biosynthesis</keyword>
<evidence type="ECO:0000256" key="10">
    <source>
        <dbReference type="ARBA" id="ARBA00023136"/>
    </source>
</evidence>
<dbReference type="Pfam" id="PF00892">
    <property type="entry name" value="EamA"/>
    <property type="match status" value="1"/>
</dbReference>
<dbReference type="GO" id="GO:0009245">
    <property type="term" value="P:lipid A biosynthetic process"/>
    <property type="evidence" value="ECO:0007669"/>
    <property type="project" value="UniProtKB-KW"/>
</dbReference>
<dbReference type="GO" id="GO:0005886">
    <property type="term" value="C:plasma membrane"/>
    <property type="evidence" value="ECO:0007669"/>
    <property type="project" value="UniProtKB-SubCell"/>
</dbReference>
<evidence type="ECO:0000256" key="11">
    <source>
        <dbReference type="SAM" id="Phobius"/>
    </source>
</evidence>
<evidence type="ECO:0000256" key="6">
    <source>
        <dbReference type="ARBA" id="ARBA00022692"/>
    </source>
</evidence>
<dbReference type="InterPro" id="IPR000390">
    <property type="entry name" value="Small_drug/metabolite_transptr"/>
</dbReference>
<evidence type="ECO:0000256" key="1">
    <source>
        <dbReference type="ARBA" id="ARBA00004651"/>
    </source>
</evidence>
<proteinExistence type="predicted"/>
<keyword evidence="8 11" id="KW-1133">Transmembrane helix</keyword>
<evidence type="ECO:0000256" key="9">
    <source>
        <dbReference type="ARBA" id="ARBA00023098"/>
    </source>
</evidence>
<evidence type="ECO:0000256" key="3">
    <source>
        <dbReference type="ARBA" id="ARBA00022516"/>
    </source>
</evidence>
<evidence type="ECO:0000313" key="14">
    <source>
        <dbReference type="Proteomes" id="UP000435036"/>
    </source>
</evidence>
<organism evidence="13 14">
    <name type="scientific">Sphingobacterium humi</name>
    <dbReference type="NCBI Taxonomy" id="1796905"/>
    <lineage>
        <taxon>Bacteria</taxon>
        <taxon>Pseudomonadati</taxon>
        <taxon>Bacteroidota</taxon>
        <taxon>Sphingobacteriia</taxon>
        <taxon>Sphingobacteriales</taxon>
        <taxon>Sphingobacteriaceae</taxon>
        <taxon>Sphingobacterium</taxon>
    </lineage>
</organism>
<keyword evidence="6 11" id="KW-0812">Transmembrane</keyword>
<evidence type="ECO:0000313" key="13">
    <source>
        <dbReference type="EMBL" id="MVZ60993.1"/>
    </source>
</evidence>
<dbReference type="Gene3D" id="1.10.3730.20">
    <property type="match status" value="1"/>
</dbReference>
<dbReference type="GO" id="GO:0009103">
    <property type="term" value="P:lipopolysaccharide biosynthetic process"/>
    <property type="evidence" value="ECO:0007669"/>
    <property type="project" value="UniProtKB-KW"/>
</dbReference>
<dbReference type="EMBL" id="WSQA01000002">
    <property type="protein sequence ID" value="MVZ60993.1"/>
    <property type="molecule type" value="Genomic_DNA"/>
</dbReference>
<keyword evidence="10 11" id="KW-0472">Membrane</keyword>
<name>A0A6N8KU54_9SPHI</name>
<accession>A0A6N8KU54</accession>
<evidence type="ECO:0000259" key="12">
    <source>
        <dbReference type="Pfam" id="PF00892"/>
    </source>
</evidence>
<dbReference type="InterPro" id="IPR000620">
    <property type="entry name" value="EamA_dom"/>
</dbReference>
<evidence type="ECO:0000256" key="4">
    <source>
        <dbReference type="ARBA" id="ARBA00022519"/>
    </source>
</evidence>
<keyword evidence="5" id="KW-0441">Lipid A biosynthesis</keyword>
<dbReference type="PANTHER" id="PTHR30561">
    <property type="entry name" value="SMR FAMILY PROTON-DEPENDENT DRUG EFFLUX TRANSPORTER SUGE"/>
    <property type="match status" value="1"/>
</dbReference>
<evidence type="ECO:0000256" key="7">
    <source>
        <dbReference type="ARBA" id="ARBA00022985"/>
    </source>
</evidence>
<protein>
    <submittedName>
        <fullName evidence="13">EamA family transporter</fullName>
    </submittedName>
</protein>
<gene>
    <name evidence="13" type="ORF">GQF63_03055</name>
</gene>